<dbReference type="AlphaFoldDB" id="A0A7J0F1Y6"/>
<name>A0A7J0F1Y6_9ERIC</name>
<dbReference type="EMBL" id="BJWL01000008">
    <property type="protein sequence ID" value="GFY92711.1"/>
    <property type="molecule type" value="Genomic_DNA"/>
</dbReference>
<accession>A0A7J0F1Y6</accession>
<proteinExistence type="predicted"/>
<comment type="caution">
    <text evidence="1">The sequence shown here is derived from an EMBL/GenBank/DDBJ whole genome shotgun (WGS) entry which is preliminary data.</text>
</comment>
<protein>
    <submittedName>
        <fullName evidence="1">Uncharacterized protein</fullName>
    </submittedName>
</protein>
<sequence length="191" mass="20719">MGGAAWFVLVYMLGQEPPTSCRYRASSVVPCVGARYGHHSTLALLGQRSPPAIATERARRPSVPELVEITTIDQCPPELSPLVPSDSPHAQIEIPTVDGKLLATPQRHGRVSHPLTDIASVEPHAKFRYKGEYYCSHRAPAVVVTILVLAGKASHITRSGGQSYPRSRRTAAGIYPRFSLLSSYNNNPIVA</sequence>
<organism evidence="1 2">
    <name type="scientific">Actinidia rufa</name>
    <dbReference type="NCBI Taxonomy" id="165716"/>
    <lineage>
        <taxon>Eukaryota</taxon>
        <taxon>Viridiplantae</taxon>
        <taxon>Streptophyta</taxon>
        <taxon>Embryophyta</taxon>
        <taxon>Tracheophyta</taxon>
        <taxon>Spermatophyta</taxon>
        <taxon>Magnoliopsida</taxon>
        <taxon>eudicotyledons</taxon>
        <taxon>Gunneridae</taxon>
        <taxon>Pentapetalae</taxon>
        <taxon>asterids</taxon>
        <taxon>Ericales</taxon>
        <taxon>Actinidiaceae</taxon>
        <taxon>Actinidia</taxon>
    </lineage>
</organism>
<dbReference type="Proteomes" id="UP000585474">
    <property type="component" value="Unassembled WGS sequence"/>
</dbReference>
<keyword evidence="2" id="KW-1185">Reference proteome</keyword>
<gene>
    <name evidence="1" type="ORF">Acr_08g0011070</name>
</gene>
<evidence type="ECO:0000313" key="1">
    <source>
        <dbReference type="EMBL" id="GFY92711.1"/>
    </source>
</evidence>
<reference evidence="1 2" key="1">
    <citation type="submission" date="2019-07" db="EMBL/GenBank/DDBJ databases">
        <title>De Novo Assembly of kiwifruit Actinidia rufa.</title>
        <authorList>
            <person name="Sugita-Konishi S."/>
            <person name="Sato K."/>
            <person name="Mori E."/>
            <person name="Abe Y."/>
            <person name="Kisaki G."/>
            <person name="Hamano K."/>
            <person name="Suezawa K."/>
            <person name="Otani M."/>
            <person name="Fukuda T."/>
            <person name="Manabe T."/>
            <person name="Gomi K."/>
            <person name="Tabuchi M."/>
            <person name="Akimitsu K."/>
            <person name="Kataoka I."/>
        </authorList>
    </citation>
    <scope>NUCLEOTIDE SEQUENCE [LARGE SCALE GENOMIC DNA]</scope>
    <source>
        <strain evidence="2">cv. Fuchu</strain>
    </source>
</reference>
<evidence type="ECO:0000313" key="2">
    <source>
        <dbReference type="Proteomes" id="UP000585474"/>
    </source>
</evidence>